<dbReference type="PRINTS" id="PR00778">
    <property type="entry name" value="HTHARSR"/>
</dbReference>
<dbReference type="SUPFAM" id="SSF46785">
    <property type="entry name" value="Winged helix' DNA-binding domain"/>
    <property type="match status" value="1"/>
</dbReference>
<gene>
    <name evidence="6" type="ORF">DKG75_14305</name>
</gene>
<keyword evidence="1" id="KW-0805">Transcription regulation</keyword>
<dbReference type="GO" id="GO:0003700">
    <property type="term" value="F:DNA-binding transcription factor activity"/>
    <property type="evidence" value="ECO:0007669"/>
    <property type="project" value="InterPro"/>
</dbReference>
<dbReference type="SMART" id="SM00418">
    <property type="entry name" value="HTH_ARSR"/>
    <property type="match status" value="1"/>
</dbReference>
<protein>
    <submittedName>
        <fullName evidence="6">Transcriptional regulator</fullName>
    </submittedName>
</protein>
<dbReference type="InterPro" id="IPR001845">
    <property type="entry name" value="HTH_ArsR_DNA-bd_dom"/>
</dbReference>
<dbReference type="PROSITE" id="PS50987">
    <property type="entry name" value="HTH_ARSR_2"/>
    <property type="match status" value="1"/>
</dbReference>
<dbReference type="NCBIfam" id="NF033788">
    <property type="entry name" value="HTH_metalloreg"/>
    <property type="match status" value="1"/>
</dbReference>
<keyword evidence="7" id="KW-1185">Reference proteome</keyword>
<name>A0A317DY99_9PROT</name>
<dbReference type="InterPro" id="IPR036388">
    <property type="entry name" value="WH-like_DNA-bd_sf"/>
</dbReference>
<dbReference type="Gene3D" id="1.10.10.10">
    <property type="entry name" value="Winged helix-like DNA-binding domain superfamily/Winged helix DNA-binding domain"/>
    <property type="match status" value="1"/>
</dbReference>
<dbReference type="Pfam" id="PF01022">
    <property type="entry name" value="HTH_5"/>
    <property type="match status" value="1"/>
</dbReference>
<proteinExistence type="predicted"/>
<dbReference type="CDD" id="cd00090">
    <property type="entry name" value="HTH_ARSR"/>
    <property type="match status" value="1"/>
</dbReference>
<dbReference type="InterPro" id="IPR051011">
    <property type="entry name" value="Metal_resp_trans_reg"/>
</dbReference>
<dbReference type="Proteomes" id="UP000246077">
    <property type="component" value="Unassembled WGS sequence"/>
</dbReference>
<keyword evidence="2" id="KW-0238">DNA-binding</keyword>
<dbReference type="PANTHER" id="PTHR43132">
    <property type="entry name" value="ARSENICAL RESISTANCE OPERON REPRESSOR ARSR-RELATED"/>
    <property type="match status" value="1"/>
</dbReference>
<dbReference type="InterPro" id="IPR036390">
    <property type="entry name" value="WH_DNA-bd_sf"/>
</dbReference>
<organism evidence="6 7">
    <name type="scientific">Zavarzinia compransoris</name>
    <dbReference type="NCBI Taxonomy" id="1264899"/>
    <lineage>
        <taxon>Bacteria</taxon>
        <taxon>Pseudomonadati</taxon>
        <taxon>Pseudomonadota</taxon>
        <taxon>Alphaproteobacteria</taxon>
        <taxon>Rhodospirillales</taxon>
        <taxon>Zavarziniaceae</taxon>
        <taxon>Zavarzinia</taxon>
    </lineage>
</organism>
<dbReference type="GO" id="GO:0003677">
    <property type="term" value="F:DNA binding"/>
    <property type="evidence" value="ECO:0007669"/>
    <property type="project" value="UniProtKB-KW"/>
</dbReference>
<dbReference type="OrthoDB" id="194599at2"/>
<feature type="domain" description="HTH arsR-type" evidence="5">
    <location>
        <begin position="6"/>
        <end position="99"/>
    </location>
</feature>
<evidence type="ECO:0000256" key="2">
    <source>
        <dbReference type="ARBA" id="ARBA00023125"/>
    </source>
</evidence>
<dbReference type="PANTHER" id="PTHR43132:SF2">
    <property type="entry name" value="ARSENICAL RESISTANCE OPERON REPRESSOR ARSR-RELATED"/>
    <property type="match status" value="1"/>
</dbReference>
<evidence type="ECO:0000256" key="4">
    <source>
        <dbReference type="SAM" id="MobiDB-lite"/>
    </source>
</evidence>
<dbReference type="RefSeq" id="WP_109921813.1">
    <property type="nucleotide sequence ID" value="NZ_QGLF01000004.1"/>
</dbReference>
<evidence type="ECO:0000313" key="6">
    <source>
        <dbReference type="EMBL" id="PWR19639.1"/>
    </source>
</evidence>
<dbReference type="AlphaFoldDB" id="A0A317DY99"/>
<comment type="caution">
    <text evidence="6">The sequence shown here is derived from an EMBL/GenBank/DDBJ whole genome shotgun (WGS) entry which is preliminary data.</text>
</comment>
<evidence type="ECO:0000259" key="5">
    <source>
        <dbReference type="PROSITE" id="PS50987"/>
    </source>
</evidence>
<evidence type="ECO:0000313" key="7">
    <source>
        <dbReference type="Proteomes" id="UP000246077"/>
    </source>
</evidence>
<dbReference type="EMBL" id="QGLF01000004">
    <property type="protein sequence ID" value="PWR19639.1"/>
    <property type="molecule type" value="Genomic_DNA"/>
</dbReference>
<sequence length="132" mass="14010">MAGADLQPMAEQAAEFLKVLANANRMMIVCHLLGGERSVADLEAELGIRQPTLSQQLGILREAGIIAGRREAKSVIYRLTDERARPLIALMNSLFCGQPVAPAVLPAGPGPSRPASLGEAAAFPTIRRRSAP</sequence>
<reference evidence="7" key="1">
    <citation type="submission" date="2018-05" db="EMBL/GenBank/DDBJ databases">
        <title>Zavarzinia sp. HR-AS.</title>
        <authorList>
            <person name="Lee Y."/>
            <person name="Jeon C.O."/>
        </authorList>
    </citation>
    <scope>NUCLEOTIDE SEQUENCE [LARGE SCALE GENOMIC DNA]</scope>
    <source>
        <strain evidence="7">DSM 1231</strain>
    </source>
</reference>
<evidence type="ECO:0000256" key="1">
    <source>
        <dbReference type="ARBA" id="ARBA00023015"/>
    </source>
</evidence>
<accession>A0A317DY99</accession>
<keyword evidence="3" id="KW-0804">Transcription</keyword>
<dbReference type="InterPro" id="IPR011991">
    <property type="entry name" value="ArsR-like_HTH"/>
</dbReference>
<evidence type="ECO:0000256" key="3">
    <source>
        <dbReference type="ARBA" id="ARBA00023163"/>
    </source>
</evidence>
<feature type="region of interest" description="Disordered" evidence="4">
    <location>
        <begin position="107"/>
        <end position="132"/>
    </location>
</feature>